<name>A0A5B8W3H6_9SPHI</name>
<gene>
    <name evidence="1" type="ORF">FSB76_22710</name>
</gene>
<dbReference type="RefSeq" id="WP_147057435.1">
    <property type="nucleotide sequence ID" value="NZ_CP042437.1"/>
</dbReference>
<dbReference type="Proteomes" id="UP000321362">
    <property type="component" value="Chromosome"/>
</dbReference>
<reference evidence="1 2" key="1">
    <citation type="journal article" date="2013" name="J. Microbiol.">
        <title>Mucilaginibacter ginsenosidivorax sp. nov., with ginsenoside converting activity isolated from sediment.</title>
        <authorList>
            <person name="Kim J.K."/>
            <person name="Choi T.E."/>
            <person name="Liu Q.M."/>
            <person name="Park H.Y."/>
            <person name="Yi T.H."/>
            <person name="Yoon M.H."/>
            <person name="Kim S.C."/>
            <person name="Im W.T."/>
        </authorList>
    </citation>
    <scope>NUCLEOTIDE SEQUENCE [LARGE SCALE GENOMIC DNA]</scope>
    <source>
        <strain evidence="1 2">KHI28</strain>
    </source>
</reference>
<organism evidence="1 2">
    <name type="scientific">Mucilaginibacter ginsenosidivorax</name>
    <dbReference type="NCBI Taxonomy" id="862126"/>
    <lineage>
        <taxon>Bacteria</taxon>
        <taxon>Pseudomonadati</taxon>
        <taxon>Bacteroidota</taxon>
        <taxon>Sphingobacteriia</taxon>
        <taxon>Sphingobacteriales</taxon>
        <taxon>Sphingobacteriaceae</taxon>
        <taxon>Mucilaginibacter</taxon>
    </lineage>
</organism>
<dbReference type="EMBL" id="CP042437">
    <property type="protein sequence ID" value="QEC78620.1"/>
    <property type="molecule type" value="Genomic_DNA"/>
</dbReference>
<dbReference type="AlphaFoldDB" id="A0A5B8W3H6"/>
<dbReference type="KEGG" id="mgk:FSB76_22710"/>
<keyword evidence="2" id="KW-1185">Reference proteome</keyword>
<proteinExistence type="predicted"/>
<sequence>MKKQSLKKLNSSLTNWVIRLHQIGYTDDFLPLKSGEVQCAQNGENFAIKDLRVSLIDCSYDMLTGSYQYIHTIDTQVGYRGLLITNGILGLSS</sequence>
<evidence type="ECO:0000313" key="1">
    <source>
        <dbReference type="EMBL" id="QEC78620.1"/>
    </source>
</evidence>
<dbReference type="OrthoDB" id="798002at2"/>
<evidence type="ECO:0000313" key="2">
    <source>
        <dbReference type="Proteomes" id="UP000321362"/>
    </source>
</evidence>
<accession>A0A5B8W3H6</accession>
<protein>
    <submittedName>
        <fullName evidence="1">Uncharacterized protein</fullName>
    </submittedName>
</protein>